<comment type="similarity">
    <text evidence="3">Belongs to the archaeal Rpo6/eukaryotic RPB6 RNA polymerase subunit family.</text>
</comment>
<dbReference type="InterPro" id="IPR006111">
    <property type="entry name" value="Rpo6/Rpb6"/>
</dbReference>
<dbReference type="Pfam" id="PF01192">
    <property type="entry name" value="RNA_pol_Rpb6"/>
    <property type="match status" value="1"/>
</dbReference>
<reference evidence="4" key="1">
    <citation type="journal article" date="2020" name="mSystems">
        <title>Genome- and Community-Level Interaction Insights into Carbon Utilization and Element Cycling Functions of Hydrothermarchaeota in Hydrothermal Sediment.</title>
        <authorList>
            <person name="Zhou Z."/>
            <person name="Liu Y."/>
            <person name="Xu W."/>
            <person name="Pan J."/>
            <person name="Luo Z.H."/>
            <person name="Li M."/>
        </authorList>
    </citation>
    <scope>NUCLEOTIDE SEQUENCE [LARGE SCALE GENOMIC DNA]</scope>
    <source>
        <strain evidence="4">SpSt-1121</strain>
    </source>
</reference>
<dbReference type="GO" id="GO:0000428">
    <property type="term" value="C:DNA-directed RNA polymerase complex"/>
    <property type="evidence" value="ECO:0007669"/>
    <property type="project" value="UniProtKB-KW"/>
</dbReference>
<organism evidence="4">
    <name type="scientific">Ignisphaera aggregans</name>
    <dbReference type="NCBI Taxonomy" id="334771"/>
    <lineage>
        <taxon>Archaea</taxon>
        <taxon>Thermoproteota</taxon>
        <taxon>Thermoprotei</taxon>
        <taxon>Desulfurococcales</taxon>
        <taxon>Desulfurococcaceae</taxon>
        <taxon>Ignisphaera</taxon>
    </lineage>
</organism>
<dbReference type="PROSITE" id="PS01111">
    <property type="entry name" value="RNA_POL_K_14KD"/>
    <property type="match status" value="1"/>
</dbReference>
<dbReference type="InterPro" id="IPR006110">
    <property type="entry name" value="Pol_omega/Rpo6/RPB6"/>
</dbReference>
<evidence type="ECO:0000256" key="3">
    <source>
        <dbReference type="HAMAP-Rule" id="MF_00192"/>
    </source>
</evidence>
<proteinExistence type="inferred from homology"/>
<dbReference type="NCBIfam" id="NF002209">
    <property type="entry name" value="PRK01099.1-4"/>
    <property type="match status" value="1"/>
</dbReference>
<dbReference type="SUPFAM" id="SSF63562">
    <property type="entry name" value="RPB6/omega subunit-like"/>
    <property type="match status" value="1"/>
</dbReference>
<evidence type="ECO:0000256" key="1">
    <source>
        <dbReference type="ARBA" id="ARBA00022478"/>
    </source>
</evidence>
<name>A0A7C5TJF7_9CREN</name>
<keyword evidence="2 3" id="KW-0804">Transcription</keyword>
<dbReference type="GO" id="GO:0003677">
    <property type="term" value="F:DNA binding"/>
    <property type="evidence" value="ECO:0007669"/>
    <property type="project" value="UniProtKB-UniRule"/>
</dbReference>
<accession>A0A7C5TJF7</accession>
<dbReference type="AlphaFoldDB" id="A0A7C5TJF7"/>
<dbReference type="EC" id="2.7.7.6" evidence="3"/>
<dbReference type="PANTHER" id="PTHR47227">
    <property type="entry name" value="DNA-DIRECTED RNA POLYMERASE SUBUNIT K"/>
    <property type="match status" value="1"/>
</dbReference>
<comment type="subcellular location">
    <subcellularLocation>
        <location evidence="3">Cytoplasm</location>
    </subcellularLocation>
</comment>
<dbReference type="PANTHER" id="PTHR47227:SF5">
    <property type="entry name" value="DNA-DIRECTED RNA POLYMERASES I, II, AND III SUBUNIT RPABC2"/>
    <property type="match status" value="1"/>
</dbReference>
<comment type="caution">
    <text evidence="4">The sequence shown here is derived from an EMBL/GenBank/DDBJ whole genome shotgun (WGS) entry which is preliminary data.</text>
</comment>
<dbReference type="GO" id="GO:0006366">
    <property type="term" value="P:transcription by RNA polymerase II"/>
    <property type="evidence" value="ECO:0007669"/>
    <property type="project" value="TreeGrafter"/>
</dbReference>
<keyword evidence="1 3" id="KW-0240">DNA-directed RNA polymerase</keyword>
<dbReference type="HAMAP" id="MF_00192">
    <property type="entry name" value="RNApol_arch_Rpo6"/>
    <property type="match status" value="1"/>
</dbReference>
<gene>
    <name evidence="3" type="primary">rpo6</name>
    <name evidence="3" type="synonym">rpoK</name>
    <name evidence="4" type="ORF">ENM84_08265</name>
</gene>
<dbReference type="Gene3D" id="3.90.940.10">
    <property type="match status" value="1"/>
</dbReference>
<dbReference type="SMART" id="SM01409">
    <property type="entry name" value="RNA_pol_Rpb6"/>
    <property type="match status" value="1"/>
</dbReference>
<dbReference type="EMBL" id="DRZI01000353">
    <property type="protein sequence ID" value="HHP82636.1"/>
    <property type="molecule type" value="Genomic_DNA"/>
</dbReference>
<keyword evidence="3" id="KW-0808">Transferase</keyword>
<dbReference type="NCBIfam" id="NF002208">
    <property type="entry name" value="PRK01099.1-3"/>
    <property type="match status" value="1"/>
</dbReference>
<dbReference type="InterPro" id="IPR036161">
    <property type="entry name" value="RPB6/omega-like_sf"/>
</dbReference>
<dbReference type="NCBIfam" id="NF002207">
    <property type="entry name" value="PRK01099.1-2"/>
    <property type="match status" value="1"/>
</dbReference>
<comment type="function">
    <text evidence="3">DNA-dependent RNA polymerase (RNAP) catalyzes the transcription of DNA into RNA using the four ribonucleoside triphosphates as substrates.</text>
</comment>
<dbReference type="GO" id="GO:0042797">
    <property type="term" value="P:tRNA transcription by RNA polymerase III"/>
    <property type="evidence" value="ECO:0007669"/>
    <property type="project" value="TreeGrafter"/>
</dbReference>
<sequence>MVVHRIDDIKIGPKRLTKYEKARIIAARAMQLAMGAPPLIDISKLKSKDPIVIAEQELLMGVLPIMIRREKPNGEYQLIPLKILAEIEQKRMKNIEEITIRIFGEEI</sequence>
<dbReference type="GO" id="GO:0005737">
    <property type="term" value="C:cytoplasm"/>
    <property type="evidence" value="ECO:0007669"/>
    <property type="project" value="UniProtKB-SubCell"/>
</dbReference>
<comment type="subunit">
    <text evidence="3">Part of the RNA polymerase complex.</text>
</comment>
<evidence type="ECO:0000256" key="2">
    <source>
        <dbReference type="ARBA" id="ARBA00023163"/>
    </source>
</evidence>
<keyword evidence="3" id="KW-0548">Nucleotidyltransferase</keyword>
<dbReference type="InterPro" id="IPR020708">
    <property type="entry name" value="DNA-dir_RNA_polK_14-18kDa_CS"/>
</dbReference>
<evidence type="ECO:0000313" key="4">
    <source>
        <dbReference type="EMBL" id="HHP82636.1"/>
    </source>
</evidence>
<keyword evidence="3" id="KW-0963">Cytoplasm</keyword>
<dbReference type="GO" id="GO:0003899">
    <property type="term" value="F:DNA-directed RNA polymerase activity"/>
    <property type="evidence" value="ECO:0007669"/>
    <property type="project" value="UniProtKB-UniRule"/>
</dbReference>
<comment type="catalytic activity">
    <reaction evidence="3">
        <text>RNA(n) + a ribonucleoside 5'-triphosphate = RNA(n+1) + diphosphate</text>
        <dbReference type="Rhea" id="RHEA:21248"/>
        <dbReference type="Rhea" id="RHEA-COMP:14527"/>
        <dbReference type="Rhea" id="RHEA-COMP:17342"/>
        <dbReference type="ChEBI" id="CHEBI:33019"/>
        <dbReference type="ChEBI" id="CHEBI:61557"/>
        <dbReference type="ChEBI" id="CHEBI:140395"/>
        <dbReference type="EC" id="2.7.7.6"/>
    </reaction>
</comment>
<dbReference type="GO" id="GO:0006360">
    <property type="term" value="P:transcription by RNA polymerase I"/>
    <property type="evidence" value="ECO:0007669"/>
    <property type="project" value="TreeGrafter"/>
</dbReference>
<protein>
    <recommendedName>
        <fullName evidence="3">DNA-directed RNA polymerase subunit Rpo6</fullName>
        <ecNumber evidence="3">2.7.7.6</ecNumber>
    </recommendedName>
    <alternativeName>
        <fullName evidence="3">DNA-directed RNA polymerase subunit K</fullName>
    </alternativeName>
</protein>